<evidence type="ECO:0000259" key="2">
    <source>
        <dbReference type="PROSITE" id="PS50887"/>
    </source>
</evidence>
<dbReference type="FunFam" id="3.30.70.270:FF:000001">
    <property type="entry name" value="Diguanylate cyclase domain protein"/>
    <property type="match status" value="1"/>
</dbReference>
<dbReference type="EMBL" id="CAFAAQ010000133">
    <property type="protein sequence ID" value="CAB4814161.1"/>
    <property type="molecule type" value="Genomic_DNA"/>
</dbReference>
<dbReference type="Gene3D" id="3.30.450.40">
    <property type="match status" value="1"/>
</dbReference>
<organism evidence="3">
    <name type="scientific">freshwater metagenome</name>
    <dbReference type="NCBI Taxonomy" id="449393"/>
    <lineage>
        <taxon>unclassified sequences</taxon>
        <taxon>metagenomes</taxon>
        <taxon>ecological metagenomes</taxon>
    </lineage>
</organism>
<dbReference type="CDD" id="cd01949">
    <property type="entry name" value="GGDEF"/>
    <property type="match status" value="1"/>
</dbReference>
<dbReference type="EMBL" id="CAFBOG010000052">
    <property type="protein sequence ID" value="CAB4976010.1"/>
    <property type="molecule type" value="Genomic_DNA"/>
</dbReference>
<dbReference type="InterPro" id="IPR043128">
    <property type="entry name" value="Rev_trsase/Diguanyl_cyclase"/>
</dbReference>
<name>A0A6J6YXJ2_9ZZZZ</name>
<dbReference type="NCBIfam" id="TIGR00254">
    <property type="entry name" value="GGDEF"/>
    <property type="match status" value="1"/>
</dbReference>
<dbReference type="PROSITE" id="PS50883">
    <property type="entry name" value="EAL"/>
    <property type="match status" value="1"/>
</dbReference>
<dbReference type="SUPFAM" id="SSF141868">
    <property type="entry name" value="EAL domain-like"/>
    <property type="match status" value="1"/>
</dbReference>
<dbReference type="CDD" id="cd01948">
    <property type="entry name" value="EAL"/>
    <property type="match status" value="1"/>
</dbReference>
<dbReference type="InterPro" id="IPR003018">
    <property type="entry name" value="GAF"/>
</dbReference>
<dbReference type="PROSITE" id="PS50887">
    <property type="entry name" value="GGDEF"/>
    <property type="match status" value="1"/>
</dbReference>
<dbReference type="Gene3D" id="3.30.70.270">
    <property type="match status" value="1"/>
</dbReference>
<evidence type="ECO:0000313" key="3">
    <source>
        <dbReference type="EMBL" id="CAB4814161.1"/>
    </source>
</evidence>
<dbReference type="PANTHER" id="PTHR44757">
    <property type="entry name" value="DIGUANYLATE CYCLASE DGCP"/>
    <property type="match status" value="1"/>
</dbReference>
<protein>
    <submittedName>
        <fullName evidence="3">Unannotated protein</fullName>
    </submittedName>
</protein>
<gene>
    <name evidence="3" type="ORF">UFOPK3046_01338</name>
    <name evidence="4" type="ORF">UFOPK3914_00739</name>
</gene>
<dbReference type="InterPro" id="IPR029787">
    <property type="entry name" value="Nucleotide_cyclase"/>
</dbReference>
<evidence type="ECO:0000313" key="4">
    <source>
        <dbReference type="EMBL" id="CAB4976010.1"/>
    </source>
</evidence>
<reference evidence="3" key="1">
    <citation type="submission" date="2020-05" db="EMBL/GenBank/DDBJ databases">
        <authorList>
            <person name="Chiriac C."/>
            <person name="Salcher M."/>
            <person name="Ghai R."/>
            <person name="Kavagutti S V."/>
        </authorList>
    </citation>
    <scope>NUCLEOTIDE SEQUENCE</scope>
</reference>
<dbReference type="InterPro" id="IPR052155">
    <property type="entry name" value="Biofilm_reg_signaling"/>
</dbReference>
<accession>A0A6J6YXJ2</accession>
<dbReference type="AlphaFoldDB" id="A0A6J6YXJ2"/>
<dbReference type="SUPFAM" id="SSF55781">
    <property type="entry name" value="GAF domain-like"/>
    <property type="match status" value="1"/>
</dbReference>
<sequence>MPSAPWSTVQLAEFLEVFELLEMLDGVNMTRIAVDRVAAALDAEVVALLIDETVVRCLGFPADAVPVKLLRNAAEVRFSILQVPGIGEVHSVSAAVSTAGCTMVVLRAGNPFDKEEETLVRSMARALGLAMTATDRLTESRMLAERLAERQYLSDRLAQIQKSISHRAPLQEVMDSITQGAAELLSADVVGLRVVGLGEGADAIASLAGYPGEGLAHFRSIPLDQGFSGRAFTEGVLVSTMDFPADAAALGSAPEAFIEAVMAAPVHHDGHIVGVINVASREVGRIFTPPEEEILLRLADHASLAVTDAAAIHALRDSLEGERFKASHDALTALPNRTTVLEMIEYELDHTARGVPLSVLYIDVDRFKLLNDMYGHSFGDRVLIEVASRLRSAVREEDLVGRLAGDEFVVVAPGISAEDAEALAQRVTYQMTQPLVIDGRGTQLSVSVGVAESAAGLSSEELLGNADVAMYRAKTSGRDCVVCYDVQMRDEMFKRADLEQEISLGLKAGEFVPFFQPSMNLETGKVHSLEALVRWNHPTRGLLAPDAFLELAEETGLIVEIDKSVLDESCRQLAGWTRLNPDLTISVNLSVRHFAHPEIVDFVAETLAKYRLHGSRLWLEITESMVMANDAMTLEILRSLRSLGVRFMVDDFGTGYSSLVYLKRYPIGALKIDREFVDGLGSDLEDEAIVTAIIRLADALGHEVIAEGVETAAQQEWLVQSGCIYAQGFLFSKAVSADALEVLLSTAVTVENGFL</sequence>
<dbReference type="InterPro" id="IPR035919">
    <property type="entry name" value="EAL_sf"/>
</dbReference>
<dbReference type="Pfam" id="PF00563">
    <property type="entry name" value="EAL"/>
    <property type="match status" value="1"/>
</dbReference>
<dbReference type="Pfam" id="PF13185">
    <property type="entry name" value="GAF_2"/>
    <property type="match status" value="1"/>
</dbReference>
<proteinExistence type="predicted"/>
<feature type="domain" description="EAL" evidence="1">
    <location>
        <begin position="495"/>
        <end position="748"/>
    </location>
</feature>
<feature type="domain" description="GGDEF" evidence="2">
    <location>
        <begin position="355"/>
        <end position="486"/>
    </location>
</feature>
<dbReference type="SMART" id="SM00267">
    <property type="entry name" value="GGDEF"/>
    <property type="match status" value="1"/>
</dbReference>
<dbReference type="SMART" id="SM00065">
    <property type="entry name" value="GAF"/>
    <property type="match status" value="1"/>
</dbReference>
<dbReference type="Gene3D" id="3.20.20.450">
    <property type="entry name" value="EAL domain"/>
    <property type="match status" value="1"/>
</dbReference>
<dbReference type="InterPro" id="IPR029016">
    <property type="entry name" value="GAF-like_dom_sf"/>
</dbReference>
<dbReference type="SUPFAM" id="SSF55073">
    <property type="entry name" value="Nucleotide cyclase"/>
    <property type="match status" value="1"/>
</dbReference>
<dbReference type="Pfam" id="PF00990">
    <property type="entry name" value="GGDEF"/>
    <property type="match status" value="1"/>
</dbReference>
<dbReference type="InterPro" id="IPR000160">
    <property type="entry name" value="GGDEF_dom"/>
</dbReference>
<dbReference type="InterPro" id="IPR001633">
    <property type="entry name" value="EAL_dom"/>
</dbReference>
<evidence type="ECO:0000259" key="1">
    <source>
        <dbReference type="PROSITE" id="PS50883"/>
    </source>
</evidence>
<dbReference type="PANTHER" id="PTHR44757:SF2">
    <property type="entry name" value="BIOFILM ARCHITECTURE MAINTENANCE PROTEIN MBAA"/>
    <property type="match status" value="1"/>
</dbReference>
<dbReference type="SMART" id="SM00052">
    <property type="entry name" value="EAL"/>
    <property type="match status" value="1"/>
</dbReference>